<dbReference type="PROSITE" id="PS50994">
    <property type="entry name" value="INTEGRASE"/>
    <property type="match status" value="1"/>
</dbReference>
<name>A0AAW3IKA3_VIBPH</name>
<dbReference type="RefSeq" id="WP_053812763.1">
    <property type="nucleotide sequence ID" value="NZ_LIRS01000157.1"/>
</dbReference>
<evidence type="ECO:0000259" key="2">
    <source>
        <dbReference type="PROSITE" id="PS50994"/>
    </source>
</evidence>
<evidence type="ECO:0000313" key="3">
    <source>
        <dbReference type="EMBL" id="KOY18894.1"/>
    </source>
</evidence>
<dbReference type="Proteomes" id="UP000037697">
    <property type="component" value="Unassembled WGS sequence"/>
</dbReference>
<feature type="compositionally biased region" description="Acidic residues" evidence="1">
    <location>
        <begin position="590"/>
        <end position="601"/>
    </location>
</feature>
<dbReference type="Gene3D" id="3.30.420.10">
    <property type="entry name" value="Ribonuclease H-like superfamily/Ribonuclease H"/>
    <property type="match status" value="1"/>
</dbReference>
<comment type="caution">
    <text evidence="3">The sequence shown here is derived from an EMBL/GenBank/DDBJ whole genome shotgun (WGS) entry which is preliminary data.</text>
</comment>
<protein>
    <submittedName>
        <fullName evidence="3">Integrase</fullName>
    </submittedName>
</protein>
<dbReference type="InterPro" id="IPR012337">
    <property type="entry name" value="RNaseH-like_sf"/>
</dbReference>
<feature type="region of interest" description="Disordered" evidence="1">
    <location>
        <begin position="566"/>
        <end position="608"/>
    </location>
</feature>
<gene>
    <name evidence="3" type="ORF">ACX05_26555</name>
</gene>
<dbReference type="SUPFAM" id="SSF53098">
    <property type="entry name" value="Ribonuclease H-like"/>
    <property type="match status" value="1"/>
</dbReference>
<dbReference type="InterPro" id="IPR001584">
    <property type="entry name" value="Integrase_cat-core"/>
</dbReference>
<feature type="domain" description="Integrase catalytic" evidence="2">
    <location>
        <begin position="216"/>
        <end position="413"/>
    </location>
</feature>
<dbReference type="GO" id="GO:0015074">
    <property type="term" value="P:DNA integration"/>
    <property type="evidence" value="ECO:0007669"/>
    <property type="project" value="InterPro"/>
</dbReference>
<sequence>MAKKSFSNFNRKAKRDDVSHQEDTLYIDRALNDTLDEDATYTDLTAFPDKVAIEISFRLKILRYLGRVNDKIVPKTIEPHRVTLQRCNDKNIPSAITIYRWWLNFSQSGYNPTSLAPKFKGRGNRAPKVSEIVDALMAQAVEAVISGRKINVSSAHRRVRRKVRQYNLKHGTKYKYPRYESVRKRVKKKTPFEVLVAKKGERVAKREFRRMGKKILTSYALERVEVDHTVVDLFAVHKEYRLPLGRPYLTQLVDCYSKAVVGFYLGFEPPSYVSVALALKNAIQRKDSLLSSYPTVKNEWLCYGIPDLLVTDNGKEFLSKAFDAACETLLITVHQNKVDTPDNKPDVERKYGTVNTTLLDDLPGKAFSQYLHREGYDSIDEATLTLDEIKEIYLIWLVDMYHKHPNQRGTNCPNVAWKRGCEEWEPEEFTGTTAELDFKFAVLDEKKLSKSGITVYVDLTYSSDRLAEYRGTHGNHMVTFKYNPECMGVIWVLDEDVDEYFTVPAIDYDYASGVSLWQHKYNIKYQRSLNLSEYDEDFEVDAEIRIEDIAEESIVKTKKLRNRRRGARYQENAERAKAQNQNAIIKTEQEDPQEEEVDDENAWGIDYL</sequence>
<accession>A0AAW3IKA3</accession>
<dbReference type="AlphaFoldDB" id="A0AAW3IKA3"/>
<proteinExistence type="predicted"/>
<dbReference type="EMBL" id="LIRS01000157">
    <property type="protein sequence ID" value="KOY18894.1"/>
    <property type="molecule type" value="Genomic_DNA"/>
</dbReference>
<dbReference type="GO" id="GO:0003676">
    <property type="term" value="F:nucleic acid binding"/>
    <property type="evidence" value="ECO:0007669"/>
    <property type="project" value="InterPro"/>
</dbReference>
<evidence type="ECO:0000256" key="1">
    <source>
        <dbReference type="SAM" id="MobiDB-lite"/>
    </source>
</evidence>
<evidence type="ECO:0000313" key="4">
    <source>
        <dbReference type="Proteomes" id="UP000037697"/>
    </source>
</evidence>
<organism evidence="3 4">
    <name type="scientific">Vibrio parahaemolyticus</name>
    <dbReference type="NCBI Taxonomy" id="670"/>
    <lineage>
        <taxon>Bacteria</taxon>
        <taxon>Pseudomonadati</taxon>
        <taxon>Pseudomonadota</taxon>
        <taxon>Gammaproteobacteria</taxon>
        <taxon>Vibrionales</taxon>
        <taxon>Vibrionaceae</taxon>
        <taxon>Vibrio</taxon>
    </lineage>
</organism>
<reference evidence="3 4" key="1">
    <citation type="submission" date="2015-07" db="EMBL/GenBank/DDBJ databases">
        <title>Foodborne Vibrio parahaemolyticus Isolates.</title>
        <authorList>
            <person name="Ronholm J."/>
            <person name="Petronella N."/>
            <person name="Kenwell R."/>
            <person name="Banerjee S."/>
        </authorList>
    </citation>
    <scope>NUCLEOTIDE SEQUENCE [LARGE SCALE GENOMIC DNA]</scope>
    <source>
        <strain evidence="3 4">HS-06-05</strain>
    </source>
</reference>
<dbReference type="InterPro" id="IPR036397">
    <property type="entry name" value="RNaseH_sf"/>
</dbReference>